<name>A0ABX0J8S3_9BACL</name>
<accession>A0ABX0J8S3</accession>
<feature type="transmembrane region" description="Helical" evidence="1">
    <location>
        <begin position="29"/>
        <end position="49"/>
    </location>
</feature>
<evidence type="ECO:0000313" key="3">
    <source>
        <dbReference type="EMBL" id="NHN31795.1"/>
    </source>
</evidence>
<dbReference type="InterPro" id="IPR005530">
    <property type="entry name" value="SPW"/>
</dbReference>
<keyword evidence="1" id="KW-0812">Transmembrane</keyword>
<evidence type="ECO:0000259" key="2">
    <source>
        <dbReference type="Pfam" id="PF03779"/>
    </source>
</evidence>
<sequence length="107" mass="11723">MRTRNLIASAFGIWFIFAPWVLGLSNDSAIVFTSALFGVVQSVASCLALKKSSFNVLENWVSLLTGIWFAIFSISFSLSFSATWTIGVLGICTVCLNLWNMDSTLQS</sequence>
<dbReference type="Pfam" id="PF03779">
    <property type="entry name" value="SPW"/>
    <property type="match status" value="1"/>
</dbReference>
<gene>
    <name evidence="3" type="ORF">G9U52_18325</name>
</gene>
<organism evidence="3 4">
    <name type="scientific">Paenibacillus agricola</name>
    <dbReference type="NCBI Taxonomy" id="2716264"/>
    <lineage>
        <taxon>Bacteria</taxon>
        <taxon>Bacillati</taxon>
        <taxon>Bacillota</taxon>
        <taxon>Bacilli</taxon>
        <taxon>Bacillales</taxon>
        <taxon>Paenibacillaceae</taxon>
        <taxon>Paenibacillus</taxon>
    </lineage>
</organism>
<keyword evidence="1" id="KW-1133">Transmembrane helix</keyword>
<dbReference type="EMBL" id="JAAOIW010000006">
    <property type="protein sequence ID" value="NHN31795.1"/>
    <property type="molecule type" value="Genomic_DNA"/>
</dbReference>
<reference evidence="3" key="1">
    <citation type="submission" date="2020-03" db="EMBL/GenBank/DDBJ databases">
        <title>Draft sequencing of Paenibacilllus sp. S3N08.</title>
        <authorList>
            <person name="Kim D.-U."/>
        </authorList>
    </citation>
    <scope>NUCLEOTIDE SEQUENCE</scope>
    <source>
        <strain evidence="3">S3N08</strain>
    </source>
</reference>
<evidence type="ECO:0000256" key="1">
    <source>
        <dbReference type="SAM" id="Phobius"/>
    </source>
</evidence>
<evidence type="ECO:0000313" key="4">
    <source>
        <dbReference type="Proteomes" id="UP001165962"/>
    </source>
</evidence>
<feature type="transmembrane region" description="Helical" evidence="1">
    <location>
        <begin position="56"/>
        <end position="76"/>
    </location>
</feature>
<proteinExistence type="predicted"/>
<feature type="domain" description="SPW repeat-containing integral membrane" evidence="2">
    <location>
        <begin position="5"/>
        <end position="98"/>
    </location>
</feature>
<feature type="transmembrane region" description="Helical" evidence="1">
    <location>
        <begin position="82"/>
        <end position="99"/>
    </location>
</feature>
<protein>
    <recommendedName>
        <fullName evidence="2">SPW repeat-containing integral membrane domain-containing protein</fullName>
    </recommendedName>
</protein>
<comment type="caution">
    <text evidence="3">The sequence shown here is derived from an EMBL/GenBank/DDBJ whole genome shotgun (WGS) entry which is preliminary data.</text>
</comment>
<feature type="transmembrane region" description="Helical" evidence="1">
    <location>
        <begin position="7"/>
        <end position="23"/>
    </location>
</feature>
<dbReference type="Proteomes" id="UP001165962">
    <property type="component" value="Unassembled WGS sequence"/>
</dbReference>
<keyword evidence="1" id="KW-0472">Membrane</keyword>
<keyword evidence="4" id="KW-1185">Reference proteome</keyword>
<dbReference type="RefSeq" id="WP_166152083.1">
    <property type="nucleotide sequence ID" value="NZ_JAAOIW010000006.1"/>
</dbReference>